<gene>
    <name evidence="2" type="ORF">ABA31_15580</name>
</gene>
<keyword evidence="3" id="KW-1185">Reference proteome</keyword>
<comment type="caution">
    <text evidence="2">The sequence shown here is derived from an EMBL/GenBank/DDBJ whole genome shotgun (WGS) entry which is preliminary data.</text>
</comment>
<dbReference type="InterPro" id="IPR002734">
    <property type="entry name" value="RibDG_C"/>
</dbReference>
<dbReference type="EMBL" id="BJUU01000008">
    <property type="protein sequence ID" value="GEK80207.1"/>
    <property type="molecule type" value="Genomic_DNA"/>
</dbReference>
<dbReference type="Gene3D" id="3.40.430.10">
    <property type="entry name" value="Dihydrofolate Reductase, subunit A"/>
    <property type="match status" value="1"/>
</dbReference>
<dbReference type="PANTHER" id="PTHR38011">
    <property type="entry name" value="DIHYDROFOLATE REDUCTASE FAMILY PROTEIN (AFU_ORTHOLOGUE AFUA_8G06820)"/>
    <property type="match status" value="1"/>
</dbReference>
<dbReference type="Pfam" id="PF01872">
    <property type="entry name" value="RibD_C"/>
    <property type="match status" value="1"/>
</dbReference>
<dbReference type="RefSeq" id="WP_146794277.1">
    <property type="nucleotide sequence ID" value="NZ_BJUU01000008.1"/>
</dbReference>
<dbReference type="InterPro" id="IPR024072">
    <property type="entry name" value="DHFR-like_dom_sf"/>
</dbReference>
<dbReference type="GO" id="GO:0008703">
    <property type="term" value="F:5-amino-6-(5-phosphoribosylamino)uracil reductase activity"/>
    <property type="evidence" value="ECO:0007669"/>
    <property type="project" value="InterPro"/>
</dbReference>
<dbReference type="InterPro" id="IPR050765">
    <property type="entry name" value="Riboflavin_Biosynth_HTPR"/>
</dbReference>
<organism evidence="2 3">
    <name type="scientific">Agrococcus baldri</name>
    <dbReference type="NCBI Taxonomy" id="153730"/>
    <lineage>
        <taxon>Bacteria</taxon>
        <taxon>Bacillati</taxon>
        <taxon>Actinomycetota</taxon>
        <taxon>Actinomycetes</taxon>
        <taxon>Micrococcales</taxon>
        <taxon>Microbacteriaceae</taxon>
        <taxon>Agrococcus</taxon>
    </lineage>
</organism>
<dbReference type="GO" id="GO:0009231">
    <property type="term" value="P:riboflavin biosynthetic process"/>
    <property type="evidence" value="ECO:0007669"/>
    <property type="project" value="InterPro"/>
</dbReference>
<evidence type="ECO:0000313" key="2">
    <source>
        <dbReference type="EMBL" id="GEK80207.1"/>
    </source>
</evidence>
<dbReference type="SUPFAM" id="SSF53597">
    <property type="entry name" value="Dihydrofolate reductase-like"/>
    <property type="match status" value="1"/>
</dbReference>
<dbReference type="PANTHER" id="PTHR38011:SF2">
    <property type="entry name" value="BIFUNCTIONAL DEAMINASE-REDUCTASE DOMAIN PROTEIN"/>
    <property type="match status" value="1"/>
</dbReference>
<dbReference type="AlphaFoldDB" id="A0AA87UX98"/>
<dbReference type="Proteomes" id="UP000321749">
    <property type="component" value="Unassembled WGS sequence"/>
</dbReference>
<sequence length="201" mass="21931">MGELHVNMHVTLDGVITANGGPTEQDGDFPYAGWEWAYSDEGSGARLLEIVEAADALLLGRVTYDIFRAYWPGRTDPIGTAFDRVPKYVASRRGAELSWAGTTQVADAAQIRALKDRHEQIQTWGSGELLQSLLSEGIVDVLNLWTYPITLGVGGRVFQQGTAATRFALEEPPTAYPSGVVLNRYRRLDGPPETGRAPQQG</sequence>
<accession>A0AA87UX98</accession>
<evidence type="ECO:0000259" key="1">
    <source>
        <dbReference type="Pfam" id="PF01872"/>
    </source>
</evidence>
<protein>
    <submittedName>
        <fullName evidence="2">Deaminase reductase</fullName>
    </submittedName>
</protein>
<evidence type="ECO:0000313" key="3">
    <source>
        <dbReference type="Proteomes" id="UP000321749"/>
    </source>
</evidence>
<feature type="domain" description="Bacterial bifunctional deaminase-reductase C-terminal" evidence="1">
    <location>
        <begin position="5"/>
        <end position="169"/>
    </location>
</feature>
<name>A0AA87UX98_9MICO</name>
<proteinExistence type="predicted"/>
<reference evidence="2 3" key="1">
    <citation type="submission" date="2019-07" db="EMBL/GenBank/DDBJ databases">
        <title>Whole genome shotgun sequence of Agrococcus baldri NBRC 103055.</title>
        <authorList>
            <person name="Hosoyama A."/>
            <person name="Uohara A."/>
            <person name="Ohji S."/>
            <person name="Ichikawa N."/>
        </authorList>
    </citation>
    <scope>NUCLEOTIDE SEQUENCE [LARGE SCALE GENOMIC DNA]</scope>
    <source>
        <strain evidence="2 3">NBRC 103055</strain>
    </source>
</reference>